<dbReference type="EMBL" id="CP011339">
    <property type="protein sequence ID" value="AKV69042.1"/>
    <property type="molecule type" value="Genomic_DNA"/>
</dbReference>
<evidence type="ECO:0000313" key="1">
    <source>
        <dbReference type="EMBL" id="AKV69042.1"/>
    </source>
</evidence>
<evidence type="ECO:0000313" key="2">
    <source>
        <dbReference type="Proteomes" id="UP000068167"/>
    </source>
</evidence>
<dbReference type="PATRIC" id="fig|1638788.3.peg.4127"/>
<proteinExistence type="predicted"/>
<reference evidence="1 2" key="1">
    <citation type="journal article" date="2016" name="Stand. Genomic Sci.">
        <title>Complete genome sequence and genomic characterization of Microcystis panniformis FACHB 1757 by third-generation sequencing.</title>
        <authorList>
            <person name="Zhang J.Y."/>
            <person name="Guan R."/>
            <person name="Zhang H.J."/>
            <person name="Li H."/>
            <person name="Xiao P."/>
            <person name="Yu G.L."/>
            <person name="Du L."/>
            <person name="Cao D.M."/>
            <person name="Zhu B.C."/>
            <person name="Li R.H."/>
            <person name="Lu Z.H."/>
        </authorList>
    </citation>
    <scope>NUCLEOTIDE SEQUENCE [LARGE SCALE GENOMIC DNA]</scope>
    <source>
        <strain evidence="1 2">FACHB-1757</strain>
    </source>
</reference>
<protein>
    <submittedName>
        <fullName evidence="1">Uncharacterized protein</fullName>
    </submittedName>
</protein>
<dbReference type="AlphaFoldDB" id="A0A0K1S4H2"/>
<dbReference type="Proteomes" id="UP000068167">
    <property type="component" value="Chromosome"/>
</dbReference>
<dbReference type="KEGG" id="mpk:VL20_4096"/>
<gene>
    <name evidence="1" type="ORF">VL20_4096</name>
</gene>
<keyword evidence="2" id="KW-1185">Reference proteome</keyword>
<accession>A0A0K1S4H2</accession>
<name>A0A0K1S4H2_9CHRO</name>
<dbReference type="RefSeq" id="WP_052277192.1">
    <property type="nucleotide sequence ID" value="NZ_CP011339.1"/>
</dbReference>
<organism evidence="1 2">
    <name type="scientific">Microcystis panniformis FACHB-1757</name>
    <dbReference type="NCBI Taxonomy" id="1638788"/>
    <lineage>
        <taxon>Bacteria</taxon>
        <taxon>Bacillati</taxon>
        <taxon>Cyanobacteriota</taxon>
        <taxon>Cyanophyceae</taxon>
        <taxon>Oscillatoriophycideae</taxon>
        <taxon>Chroococcales</taxon>
        <taxon>Microcystaceae</taxon>
        <taxon>Microcystis</taxon>
    </lineage>
</organism>
<sequence>MPLIKIPRNYLIAEDENFITADVPDSLLQLWQKDYQKVVKAKGILKEQKAAMLSHVESLRREWDG</sequence>